<accession>A0A6A5JZK8</accession>
<keyword evidence="3" id="KW-1185">Reference proteome</keyword>
<sequence length="563" mass="63721">MTRYNGLAAPEKSIQSVRCVQAEKGALQRANALKQRSQGKRGHIISEFRSQTVNASTVSPPILPAHSAQVAFQAAYSPIAPTVERNDSEAASPASSSALQYSKEFFLDLIPDYAEGVYPVQPVIAEYELRQYIEIMDTDQDVRSFIYAFGGCTLNLTRYGDRRTDEVVKTIENLMDYSIESMRRAHKHFHFSVMRAMQSMFIHNCLMSLQASDAAFYYMRDAISIIQLLQIDNPDMTVALSPPERSRRQRLYWQAYIHERFVAILNYRRAILPPLYTLPEDDATIPIQVHEGFNQIIKLFRLLDTEFLNSWLDSQGGSVTSTWVEAKSRELEGDPEVDARELAMLSMMQRADLSITREWLRTLVWRLAMGQTLLSSRSSKECLSLLFPVRLSQTLRQQVSNMSRQDIEVHGSSITQKLFEITDTIADVLIHVPAATIEETALRIDDFLFILDFVLLFPQLDQTRRGILLEKLERLQTMFPQAVSNASSPNLPLDLHSPGANDPWYHVTQSKTAAGLEDMADGLAHVPTHEAPRSNAEVKVGQLATWNDISRRLSMQVATFGNT</sequence>
<dbReference type="EMBL" id="ML975426">
    <property type="protein sequence ID" value="KAF1829751.1"/>
    <property type="molecule type" value="Genomic_DNA"/>
</dbReference>
<evidence type="ECO:0000313" key="2">
    <source>
        <dbReference type="EMBL" id="KAF1829751.1"/>
    </source>
</evidence>
<dbReference type="Proteomes" id="UP000800040">
    <property type="component" value="Unassembled WGS sequence"/>
</dbReference>
<protein>
    <recommendedName>
        <fullName evidence="4">Transcription factor domain-containing protein</fullName>
    </recommendedName>
</protein>
<reference evidence="2" key="1">
    <citation type="submission" date="2020-01" db="EMBL/GenBank/DDBJ databases">
        <authorList>
            <consortium name="DOE Joint Genome Institute"/>
            <person name="Haridas S."/>
            <person name="Albert R."/>
            <person name="Binder M."/>
            <person name="Bloem J."/>
            <person name="Labutti K."/>
            <person name="Salamov A."/>
            <person name="Andreopoulos B."/>
            <person name="Baker S.E."/>
            <person name="Barry K."/>
            <person name="Bills G."/>
            <person name="Bluhm B.H."/>
            <person name="Cannon C."/>
            <person name="Castanera R."/>
            <person name="Culley D.E."/>
            <person name="Daum C."/>
            <person name="Ezra D."/>
            <person name="Gonzalez J.B."/>
            <person name="Henrissat B."/>
            <person name="Kuo A."/>
            <person name="Liang C."/>
            <person name="Lipzen A."/>
            <person name="Lutzoni F."/>
            <person name="Magnuson J."/>
            <person name="Mondo S."/>
            <person name="Nolan M."/>
            <person name="Ohm R."/>
            <person name="Pangilinan J."/>
            <person name="Park H.-J."/>
            <person name="Ramirez L."/>
            <person name="Alfaro M."/>
            <person name="Sun H."/>
            <person name="Tritt A."/>
            <person name="Yoshinaga Y."/>
            <person name="Zwiers L.-H."/>
            <person name="Turgeon B.G."/>
            <person name="Goodwin S.B."/>
            <person name="Spatafora J.W."/>
            <person name="Crous P.W."/>
            <person name="Grigoriev I.V."/>
        </authorList>
    </citation>
    <scope>NUCLEOTIDE SEQUENCE</scope>
    <source>
        <strain evidence="2">P77</strain>
    </source>
</reference>
<name>A0A6A5JZK8_9PLEO</name>
<dbReference type="PANTHER" id="PTHR31668:SF24">
    <property type="entry name" value="TRANSCRIPTION FACTOR, PUTATIVE-RELATED"/>
    <property type="match status" value="1"/>
</dbReference>
<keyword evidence="1" id="KW-0539">Nucleus</keyword>
<organism evidence="2 3">
    <name type="scientific">Decorospora gaudefroyi</name>
    <dbReference type="NCBI Taxonomy" id="184978"/>
    <lineage>
        <taxon>Eukaryota</taxon>
        <taxon>Fungi</taxon>
        <taxon>Dikarya</taxon>
        <taxon>Ascomycota</taxon>
        <taxon>Pezizomycotina</taxon>
        <taxon>Dothideomycetes</taxon>
        <taxon>Pleosporomycetidae</taxon>
        <taxon>Pleosporales</taxon>
        <taxon>Pleosporineae</taxon>
        <taxon>Pleosporaceae</taxon>
        <taxon>Decorospora</taxon>
    </lineage>
</organism>
<dbReference type="CDD" id="cd12148">
    <property type="entry name" value="fungal_TF_MHR"/>
    <property type="match status" value="1"/>
</dbReference>
<dbReference type="OrthoDB" id="2740448at2759"/>
<dbReference type="InterPro" id="IPR050797">
    <property type="entry name" value="Carb_Metab_Trans_Reg"/>
</dbReference>
<gene>
    <name evidence="2" type="ORF">BDW02DRAFT_509199</name>
</gene>
<proteinExistence type="predicted"/>
<evidence type="ECO:0008006" key="4">
    <source>
        <dbReference type="Google" id="ProtNLM"/>
    </source>
</evidence>
<dbReference type="PANTHER" id="PTHR31668">
    <property type="entry name" value="GLUCOSE TRANSPORT TRANSCRIPTION REGULATOR RGT1-RELATED-RELATED"/>
    <property type="match status" value="1"/>
</dbReference>
<dbReference type="AlphaFoldDB" id="A0A6A5JZK8"/>
<evidence type="ECO:0000313" key="3">
    <source>
        <dbReference type="Proteomes" id="UP000800040"/>
    </source>
</evidence>
<evidence type="ECO:0000256" key="1">
    <source>
        <dbReference type="ARBA" id="ARBA00023242"/>
    </source>
</evidence>